<evidence type="ECO:0000259" key="4">
    <source>
        <dbReference type="PROSITE" id="PS50893"/>
    </source>
</evidence>
<evidence type="ECO:0000256" key="2">
    <source>
        <dbReference type="ARBA" id="ARBA00022741"/>
    </source>
</evidence>
<dbReference type="InterPro" id="IPR015854">
    <property type="entry name" value="ABC_transpr_LolD-like"/>
</dbReference>
<dbReference type="PANTHER" id="PTHR24220">
    <property type="entry name" value="IMPORT ATP-BINDING PROTEIN"/>
    <property type="match status" value="1"/>
</dbReference>
<dbReference type="SMART" id="SM00382">
    <property type="entry name" value="AAA"/>
    <property type="match status" value="1"/>
</dbReference>
<gene>
    <name evidence="5" type="primary">macB_3</name>
    <name evidence="5" type="ORF">ERS852381_01720</name>
</gene>
<dbReference type="RefSeq" id="WP_055287366.1">
    <property type="nucleotide sequence ID" value="NZ_CYYP01000017.1"/>
</dbReference>
<reference evidence="5 6" key="1">
    <citation type="submission" date="2015-09" db="EMBL/GenBank/DDBJ databases">
        <authorList>
            <consortium name="Pathogen Informatics"/>
        </authorList>
    </citation>
    <scope>NUCLEOTIDE SEQUENCE [LARGE SCALE GENOMIC DNA]</scope>
    <source>
        <strain evidence="5 6">2789STDY5608823</strain>
    </source>
</reference>
<dbReference type="Gene3D" id="3.40.50.300">
    <property type="entry name" value="P-loop containing nucleotide triphosphate hydrolases"/>
    <property type="match status" value="1"/>
</dbReference>
<evidence type="ECO:0000256" key="1">
    <source>
        <dbReference type="ARBA" id="ARBA00022448"/>
    </source>
</evidence>
<evidence type="ECO:0000313" key="5">
    <source>
        <dbReference type="EMBL" id="CUO50334.1"/>
    </source>
</evidence>
<evidence type="ECO:0000313" key="6">
    <source>
        <dbReference type="Proteomes" id="UP000095468"/>
    </source>
</evidence>
<dbReference type="InterPro" id="IPR027417">
    <property type="entry name" value="P-loop_NTPase"/>
</dbReference>
<dbReference type="AlphaFoldDB" id="A0A174FJ78"/>
<dbReference type="SUPFAM" id="SSF52540">
    <property type="entry name" value="P-loop containing nucleoside triphosphate hydrolases"/>
    <property type="match status" value="1"/>
</dbReference>
<dbReference type="PROSITE" id="PS50893">
    <property type="entry name" value="ABC_TRANSPORTER_2"/>
    <property type="match status" value="1"/>
</dbReference>
<dbReference type="EC" id="3.6.3.-" evidence="5"/>
<dbReference type="FunFam" id="3.40.50.300:FF:000032">
    <property type="entry name" value="Export ABC transporter ATP-binding protein"/>
    <property type="match status" value="1"/>
</dbReference>
<name>A0A174FJ78_9ACTN</name>
<dbReference type="PROSITE" id="PS00211">
    <property type="entry name" value="ABC_TRANSPORTER_1"/>
    <property type="match status" value="1"/>
</dbReference>
<dbReference type="Pfam" id="PF00005">
    <property type="entry name" value="ABC_tran"/>
    <property type="match status" value="1"/>
</dbReference>
<dbReference type="GO" id="GO:0016887">
    <property type="term" value="F:ATP hydrolysis activity"/>
    <property type="evidence" value="ECO:0007669"/>
    <property type="project" value="InterPro"/>
</dbReference>
<dbReference type="Proteomes" id="UP000095468">
    <property type="component" value="Unassembled WGS sequence"/>
</dbReference>
<dbReference type="InterPro" id="IPR003439">
    <property type="entry name" value="ABC_transporter-like_ATP-bd"/>
</dbReference>
<organism evidence="5 6">
    <name type="scientific">Collinsella aerofaciens</name>
    <dbReference type="NCBI Taxonomy" id="74426"/>
    <lineage>
        <taxon>Bacteria</taxon>
        <taxon>Bacillati</taxon>
        <taxon>Actinomycetota</taxon>
        <taxon>Coriobacteriia</taxon>
        <taxon>Coriobacteriales</taxon>
        <taxon>Coriobacteriaceae</taxon>
        <taxon>Collinsella</taxon>
    </lineage>
</organism>
<sequence length="257" mass="27776">MRPVIDIRNVHRIFESEAGCAHILHNVSLAVNPGEFVAITGPSGSGKSTLMNILGCLDKPTAGDYYLQGLNVAELDDDELTEIRALSIGFVFQSFNLLPRLSVIENVMLPLAYTNVPRSQREMRAVHALQAVTLPVDHWDHRISELSGGQMQRVAIARALVNDPPIILADEPTGNLDSATGALVMETFHKLQKRGKTIVLITHDPGIAAEADRAVTIRDGHIHDGAYIPHAPRTLRSAVDSLPMISASANPPKGVVA</sequence>
<dbReference type="GO" id="GO:0098796">
    <property type="term" value="C:membrane protein complex"/>
    <property type="evidence" value="ECO:0007669"/>
    <property type="project" value="UniProtKB-ARBA"/>
</dbReference>
<dbReference type="CDD" id="cd03255">
    <property type="entry name" value="ABC_MJ0796_LolCDE_FtsE"/>
    <property type="match status" value="1"/>
</dbReference>
<keyword evidence="3 5" id="KW-0067">ATP-binding</keyword>
<dbReference type="InterPro" id="IPR003593">
    <property type="entry name" value="AAA+_ATPase"/>
</dbReference>
<keyword evidence="1" id="KW-0813">Transport</keyword>
<dbReference type="GO" id="GO:0005524">
    <property type="term" value="F:ATP binding"/>
    <property type="evidence" value="ECO:0007669"/>
    <property type="project" value="UniProtKB-KW"/>
</dbReference>
<keyword evidence="2" id="KW-0547">Nucleotide-binding</keyword>
<evidence type="ECO:0000256" key="3">
    <source>
        <dbReference type="ARBA" id="ARBA00022840"/>
    </source>
</evidence>
<dbReference type="InterPro" id="IPR017911">
    <property type="entry name" value="MacB-like_ATP-bd"/>
</dbReference>
<protein>
    <submittedName>
        <fullName evidence="5">Macrolide export ATP-binding/permease protein MacB</fullName>
        <ecNumber evidence="5">3.6.3.-</ecNumber>
    </submittedName>
</protein>
<dbReference type="InterPro" id="IPR017871">
    <property type="entry name" value="ABC_transporter-like_CS"/>
</dbReference>
<keyword evidence="5" id="KW-0378">Hydrolase</keyword>
<dbReference type="PANTHER" id="PTHR24220:SF86">
    <property type="entry name" value="ABC TRANSPORTER ABCH.1"/>
    <property type="match status" value="1"/>
</dbReference>
<proteinExistence type="predicted"/>
<feature type="domain" description="ABC transporter" evidence="4">
    <location>
        <begin position="5"/>
        <end position="244"/>
    </location>
</feature>
<accession>A0A174FJ78</accession>
<dbReference type="EMBL" id="CYYP01000017">
    <property type="protein sequence ID" value="CUO50334.1"/>
    <property type="molecule type" value="Genomic_DNA"/>
</dbReference>
<dbReference type="GO" id="GO:0005886">
    <property type="term" value="C:plasma membrane"/>
    <property type="evidence" value="ECO:0007669"/>
    <property type="project" value="TreeGrafter"/>
</dbReference>
<dbReference type="GO" id="GO:0022857">
    <property type="term" value="F:transmembrane transporter activity"/>
    <property type="evidence" value="ECO:0007669"/>
    <property type="project" value="UniProtKB-ARBA"/>
</dbReference>